<feature type="region of interest" description="Disordered" evidence="1">
    <location>
        <begin position="1"/>
        <end position="44"/>
    </location>
</feature>
<keyword evidence="3" id="KW-1185">Reference proteome</keyword>
<comment type="caution">
    <text evidence="2">The sequence shown here is derived from an EMBL/GenBank/DDBJ whole genome shotgun (WGS) entry which is preliminary data.</text>
</comment>
<sequence>MKSTPGRVSSKSLMSNATRPSGLTKTPKLPIWQSPQAWTGKPAMADPARSAAMIAAAPRRKVKAFLRIFL</sequence>
<reference evidence="2" key="1">
    <citation type="journal article" date="2021" name="Front. Microbiol.">
        <title>Comprehensive Comparative Genomics and Phenotyping of Methylobacterium Species.</title>
        <authorList>
            <person name="Alessa O."/>
            <person name="Ogura Y."/>
            <person name="Fujitani Y."/>
            <person name="Takami H."/>
            <person name="Hayashi T."/>
            <person name="Sahin N."/>
            <person name="Tani A."/>
        </authorList>
    </citation>
    <scope>NUCLEOTIDE SEQUENCE</scope>
    <source>
        <strain evidence="2">DSM 19015</strain>
    </source>
</reference>
<protein>
    <submittedName>
        <fullName evidence="2">Uncharacterized protein</fullName>
    </submittedName>
</protein>
<accession>A0ABQ4S6H1</accession>
<dbReference type="Proteomes" id="UP001055125">
    <property type="component" value="Unassembled WGS sequence"/>
</dbReference>
<dbReference type="EMBL" id="BPQP01000085">
    <property type="protein sequence ID" value="GJD97275.1"/>
    <property type="molecule type" value="Genomic_DNA"/>
</dbReference>
<organism evidence="2 3">
    <name type="scientific">Methylobacterium iners</name>
    <dbReference type="NCBI Taxonomy" id="418707"/>
    <lineage>
        <taxon>Bacteria</taxon>
        <taxon>Pseudomonadati</taxon>
        <taxon>Pseudomonadota</taxon>
        <taxon>Alphaproteobacteria</taxon>
        <taxon>Hyphomicrobiales</taxon>
        <taxon>Methylobacteriaceae</taxon>
        <taxon>Methylobacterium</taxon>
    </lineage>
</organism>
<name>A0ABQ4S6H1_9HYPH</name>
<gene>
    <name evidence="2" type="ORF">OCOJLMKI_4503</name>
</gene>
<reference evidence="2" key="2">
    <citation type="submission" date="2021-08" db="EMBL/GenBank/DDBJ databases">
        <authorList>
            <person name="Tani A."/>
            <person name="Ola A."/>
            <person name="Ogura Y."/>
            <person name="Katsura K."/>
            <person name="Hayashi T."/>
        </authorList>
    </citation>
    <scope>NUCLEOTIDE SEQUENCE</scope>
    <source>
        <strain evidence="2">DSM 19015</strain>
    </source>
</reference>
<feature type="compositionally biased region" description="Polar residues" evidence="1">
    <location>
        <begin position="1"/>
        <end position="24"/>
    </location>
</feature>
<evidence type="ECO:0000313" key="2">
    <source>
        <dbReference type="EMBL" id="GJD97275.1"/>
    </source>
</evidence>
<evidence type="ECO:0000313" key="3">
    <source>
        <dbReference type="Proteomes" id="UP001055125"/>
    </source>
</evidence>
<evidence type="ECO:0000256" key="1">
    <source>
        <dbReference type="SAM" id="MobiDB-lite"/>
    </source>
</evidence>
<proteinExistence type="predicted"/>